<dbReference type="SUPFAM" id="SSF56300">
    <property type="entry name" value="Metallo-dependent phosphatases"/>
    <property type="match status" value="1"/>
</dbReference>
<evidence type="ECO:0000313" key="1">
    <source>
        <dbReference type="EMBL" id="EDQ04990.1"/>
    </source>
</evidence>
<dbReference type="Gene3D" id="3.60.21.10">
    <property type="match status" value="1"/>
</dbReference>
<dbReference type="EMBL" id="ABID01000002">
    <property type="protein sequence ID" value="EDQ04990.1"/>
    <property type="molecule type" value="Genomic_DNA"/>
</dbReference>
<reference evidence="1 2" key="1">
    <citation type="submission" date="2007-11" db="EMBL/GenBank/DDBJ databases">
        <authorList>
            <person name="Wagner-Dobler I."/>
            <person name="Ferriera S."/>
            <person name="Johnson J."/>
            <person name="Kravitz S."/>
            <person name="Beeson K."/>
            <person name="Sutton G."/>
            <person name="Rogers Y.-H."/>
            <person name="Friedman R."/>
            <person name="Frazier M."/>
            <person name="Venter J.C."/>
        </authorList>
    </citation>
    <scope>NUCLEOTIDE SEQUENCE [LARGE SCALE GENOMIC DNA]</scope>
    <source>
        <strain evidence="1 2">HEL-45</strain>
    </source>
</reference>
<comment type="caution">
    <text evidence="1">The sequence shown here is derived from an EMBL/GenBank/DDBJ whole genome shotgun (WGS) entry which is preliminary data.</text>
</comment>
<gene>
    <name evidence="1" type="ORF">OIHEL45_09623</name>
</gene>
<evidence type="ECO:0008006" key="3">
    <source>
        <dbReference type="Google" id="ProtNLM"/>
    </source>
</evidence>
<dbReference type="InterPro" id="IPR029052">
    <property type="entry name" value="Metallo-depent_PP-like"/>
</dbReference>
<dbReference type="InterPro" id="IPR026336">
    <property type="entry name" value="PdeM-like"/>
</dbReference>
<evidence type="ECO:0000313" key="2">
    <source>
        <dbReference type="Proteomes" id="UP000003257"/>
    </source>
</evidence>
<keyword evidence="2" id="KW-1185">Reference proteome</keyword>
<protein>
    <recommendedName>
        <fullName evidence="3">Calcineurin-like phosphoesterase domain-containing protein</fullName>
    </recommendedName>
</protein>
<sequence length="263" mass="28699">MRGAFSAFHPFENTAARPFPIILHLRLPLAKSAPISDEQRMNGLDFSFVGALLTALGSGALWWRERDLLCVSDLHLGKSERMARRGGSALPPYETRDTLNRLAADLSFTQARHVVCLGDSFDDLGAAQALPEDERLWILGLQAGRRWDWIEGNHDPGPVGLGGTHLSELSLGPLTFRHIAVPGSRGEVSGHYHPKATVRTRGRSISRPAFLFDTSRLIMPAYGTYTGGLRSQSRVLCDLMDADARAVLTGPQPVAIPMPGKGR</sequence>
<proteinExistence type="predicted"/>
<dbReference type="PANTHER" id="PTHR39323:SF1">
    <property type="entry name" value="BLR1149 PROTEIN"/>
    <property type="match status" value="1"/>
</dbReference>
<name>A0ABM9X649_9RHOB</name>
<accession>A0ABM9X649</accession>
<dbReference type="PANTHER" id="PTHR39323">
    <property type="entry name" value="BLR1149 PROTEIN"/>
    <property type="match status" value="1"/>
</dbReference>
<organism evidence="1 2">
    <name type="scientific">Sulfitobacter indolifex HEL-45</name>
    <dbReference type="NCBI Taxonomy" id="391624"/>
    <lineage>
        <taxon>Bacteria</taxon>
        <taxon>Pseudomonadati</taxon>
        <taxon>Pseudomonadota</taxon>
        <taxon>Alphaproteobacteria</taxon>
        <taxon>Rhodobacterales</taxon>
        <taxon>Roseobacteraceae</taxon>
        <taxon>Sulfitobacter</taxon>
    </lineage>
</organism>
<dbReference type="Proteomes" id="UP000003257">
    <property type="component" value="Unassembled WGS sequence"/>
</dbReference>
<dbReference type="NCBIfam" id="TIGR04123">
    <property type="entry name" value="P_estr_lig_assc"/>
    <property type="match status" value="1"/>
</dbReference>